<comment type="caution">
    <text evidence="2">The sequence shown here is derived from an EMBL/GenBank/DDBJ whole genome shotgun (WGS) entry which is preliminary data.</text>
</comment>
<proteinExistence type="predicted"/>
<sequence length="106" mass="12130">MDGKDILWRLDLLVTGSALCLLIEKRFNQFEEEEDDQDDDDDEQREDDPTEARFTEDKDQRLPHHNTPPEAEVLPFALVVDKQQENGVDKEATEEGQGAEDTSAIE</sequence>
<evidence type="ECO:0000256" key="1">
    <source>
        <dbReference type="SAM" id="MobiDB-lite"/>
    </source>
</evidence>
<keyword evidence="3" id="KW-1185">Reference proteome</keyword>
<reference evidence="2 3" key="1">
    <citation type="journal article" date="2016" name="Nat. Commun.">
        <title>Extremotolerant tardigrade genome and improved radiotolerance of human cultured cells by tardigrade-unique protein.</title>
        <authorList>
            <person name="Hashimoto T."/>
            <person name="Horikawa D.D."/>
            <person name="Saito Y."/>
            <person name="Kuwahara H."/>
            <person name="Kozuka-Hata H."/>
            <person name="Shin-I T."/>
            <person name="Minakuchi Y."/>
            <person name="Ohishi K."/>
            <person name="Motoyama A."/>
            <person name="Aizu T."/>
            <person name="Enomoto A."/>
            <person name="Kondo K."/>
            <person name="Tanaka S."/>
            <person name="Hara Y."/>
            <person name="Koshikawa S."/>
            <person name="Sagara H."/>
            <person name="Miura T."/>
            <person name="Yokobori S."/>
            <person name="Miyagawa K."/>
            <person name="Suzuki Y."/>
            <person name="Kubo T."/>
            <person name="Oyama M."/>
            <person name="Kohara Y."/>
            <person name="Fujiyama A."/>
            <person name="Arakawa K."/>
            <person name="Katayama T."/>
            <person name="Toyoda A."/>
            <person name="Kunieda T."/>
        </authorList>
    </citation>
    <scope>NUCLEOTIDE SEQUENCE [LARGE SCALE GENOMIC DNA]</scope>
    <source>
        <strain evidence="2 3">YOKOZUNA-1</strain>
    </source>
</reference>
<feature type="region of interest" description="Disordered" evidence="1">
    <location>
        <begin position="30"/>
        <end position="106"/>
    </location>
</feature>
<feature type="compositionally biased region" description="Acidic residues" evidence="1">
    <location>
        <begin position="30"/>
        <end position="49"/>
    </location>
</feature>
<protein>
    <submittedName>
        <fullName evidence="2">Uncharacterized protein</fullName>
    </submittedName>
</protein>
<feature type="compositionally biased region" description="Basic and acidic residues" evidence="1">
    <location>
        <begin position="50"/>
        <end position="62"/>
    </location>
</feature>
<gene>
    <name evidence="2" type="primary">RvY_12226-1</name>
    <name evidence="2" type="synonym">RvY_12226.1</name>
    <name evidence="2" type="ORF">RvY_12226</name>
</gene>
<dbReference type="AlphaFoldDB" id="A0A1D1VIV4"/>
<accession>A0A1D1VIV4</accession>
<name>A0A1D1VIV4_RAMVA</name>
<evidence type="ECO:0000313" key="3">
    <source>
        <dbReference type="Proteomes" id="UP000186922"/>
    </source>
</evidence>
<feature type="compositionally biased region" description="Basic and acidic residues" evidence="1">
    <location>
        <begin position="82"/>
        <end position="93"/>
    </location>
</feature>
<dbReference type="Proteomes" id="UP000186922">
    <property type="component" value="Unassembled WGS sequence"/>
</dbReference>
<dbReference type="EMBL" id="BDGG01000007">
    <property type="protein sequence ID" value="GAV01530.1"/>
    <property type="molecule type" value="Genomic_DNA"/>
</dbReference>
<organism evidence="2 3">
    <name type="scientific">Ramazzottius varieornatus</name>
    <name type="common">Water bear</name>
    <name type="synonym">Tardigrade</name>
    <dbReference type="NCBI Taxonomy" id="947166"/>
    <lineage>
        <taxon>Eukaryota</taxon>
        <taxon>Metazoa</taxon>
        <taxon>Ecdysozoa</taxon>
        <taxon>Tardigrada</taxon>
        <taxon>Eutardigrada</taxon>
        <taxon>Parachela</taxon>
        <taxon>Hypsibioidea</taxon>
        <taxon>Ramazzottiidae</taxon>
        <taxon>Ramazzottius</taxon>
    </lineage>
</organism>
<evidence type="ECO:0000313" key="2">
    <source>
        <dbReference type="EMBL" id="GAV01530.1"/>
    </source>
</evidence>